<evidence type="ECO:0000256" key="1">
    <source>
        <dbReference type="SAM" id="MobiDB-lite"/>
    </source>
</evidence>
<evidence type="ECO:0000313" key="2">
    <source>
        <dbReference type="EMBL" id="KAJ3843533.1"/>
    </source>
</evidence>
<organism evidence="2 3">
    <name type="scientific">Lentinula raphanica</name>
    <dbReference type="NCBI Taxonomy" id="153919"/>
    <lineage>
        <taxon>Eukaryota</taxon>
        <taxon>Fungi</taxon>
        <taxon>Dikarya</taxon>
        <taxon>Basidiomycota</taxon>
        <taxon>Agaricomycotina</taxon>
        <taxon>Agaricomycetes</taxon>
        <taxon>Agaricomycetidae</taxon>
        <taxon>Agaricales</taxon>
        <taxon>Marasmiineae</taxon>
        <taxon>Omphalotaceae</taxon>
        <taxon>Lentinula</taxon>
    </lineage>
</organism>
<comment type="caution">
    <text evidence="2">The sequence shown here is derived from an EMBL/GenBank/DDBJ whole genome shotgun (WGS) entry which is preliminary data.</text>
</comment>
<dbReference type="Proteomes" id="UP001163846">
    <property type="component" value="Unassembled WGS sequence"/>
</dbReference>
<dbReference type="AlphaFoldDB" id="A0AA38PIE6"/>
<name>A0AA38PIE6_9AGAR</name>
<proteinExistence type="predicted"/>
<protein>
    <submittedName>
        <fullName evidence="2">Uncharacterized protein</fullName>
    </submittedName>
</protein>
<feature type="compositionally biased region" description="Polar residues" evidence="1">
    <location>
        <begin position="163"/>
        <end position="174"/>
    </location>
</feature>
<accession>A0AA38PIE6</accession>
<gene>
    <name evidence="2" type="ORF">F5878DRAFT_270758</name>
</gene>
<sequence>MDLGRQADMDHYYLSLGLGLPPYFRRLAENTRKRHFKSLLDREKLETSMQHDILGKLAEINFEFTEYEARSCVFAASSYFVSEGLFSLENVIGMIDHIVKIMETLKPSVPLLPSTSAALPKVPNESLLQHVDVDEPWSPPKSSAALPNKFASNDPVQHGGGSSQLKHPASTSTALRHLLGPPNPLNPANLAHILNP</sequence>
<evidence type="ECO:0000313" key="3">
    <source>
        <dbReference type="Proteomes" id="UP001163846"/>
    </source>
</evidence>
<feature type="region of interest" description="Disordered" evidence="1">
    <location>
        <begin position="133"/>
        <end position="188"/>
    </location>
</feature>
<dbReference type="EMBL" id="MU805974">
    <property type="protein sequence ID" value="KAJ3843533.1"/>
    <property type="molecule type" value="Genomic_DNA"/>
</dbReference>
<keyword evidence="3" id="KW-1185">Reference proteome</keyword>
<reference evidence="2" key="1">
    <citation type="submission" date="2022-08" db="EMBL/GenBank/DDBJ databases">
        <authorList>
            <consortium name="DOE Joint Genome Institute"/>
            <person name="Min B."/>
            <person name="Riley R."/>
            <person name="Sierra-Patev S."/>
            <person name="Naranjo-Ortiz M."/>
            <person name="Looney B."/>
            <person name="Konkel Z."/>
            <person name="Slot J.C."/>
            <person name="Sakamoto Y."/>
            <person name="Steenwyk J.L."/>
            <person name="Rokas A."/>
            <person name="Carro J."/>
            <person name="Camarero S."/>
            <person name="Ferreira P."/>
            <person name="Molpeceres G."/>
            <person name="Ruiz-Duenas F.J."/>
            <person name="Serrano A."/>
            <person name="Henrissat B."/>
            <person name="Drula E."/>
            <person name="Hughes K.W."/>
            <person name="Mata J.L."/>
            <person name="Ishikawa N.K."/>
            <person name="Vargas-Isla R."/>
            <person name="Ushijima S."/>
            <person name="Smith C.A."/>
            <person name="Ahrendt S."/>
            <person name="Andreopoulos W."/>
            <person name="He G."/>
            <person name="Labutti K."/>
            <person name="Lipzen A."/>
            <person name="Ng V."/>
            <person name="Sandor L."/>
            <person name="Barry K."/>
            <person name="Martinez A.T."/>
            <person name="Xiao Y."/>
            <person name="Gibbons J.G."/>
            <person name="Terashima K."/>
            <person name="Hibbett D.S."/>
            <person name="Grigoriev I.V."/>
        </authorList>
    </citation>
    <scope>NUCLEOTIDE SEQUENCE</scope>
    <source>
        <strain evidence="2">TFB9207</strain>
    </source>
</reference>